<dbReference type="Pfam" id="PF03190">
    <property type="entry name" value="Thioredox_DsbH"/>
    <property type="match status" value="1"/>
</dbReference>
<dbReference type="SUPFAM" id="SSF48208">
    <property type="entry name" value="Six-hairpin glycosidases"/>
    <property type="match status" value="1"/>
</dbReference>
<dbReference type="EMBL" id="CP046565">
    <property type="protein sequence ID" value="QJD29476.1"/>
    <property type="molecule type" value="Genomic_DNA"/>
</dbReference>
<feature type="domain" description="Spermatogenesis-associated protein 20-like TRX" evidence="1">
    <location>
        <begin position="8"/>
        <end position="170"/>
    </location>
</feature>
<evidence type="ECO:0000313" key="2">
    <source>
        <dbReference type="EMBL" id="QJD29476.1"/>
    </source>
</evidence>
<dbReference type="InterPro" id="IPR036249">
    <property type="entry name" value="Thioredoxin-like_sf"/>
</dbReference>
<dbReference type="GO" id="GO:0005975">
    <property type="term" value="P:carbohydrate metabolic process"/>
    <property type="evidence" value="ECO:0007669"/>
    <property type="project" value="InterPro"/>
</dbReference>
<dbReference type="Gene3D" id="1.50.10.20">
    <property type="match status" value="1"/>
</dbReference>
<evidence type="ECO:0000313" key="3">
    <source>
        <dbReference type="Proteomes" id="UP000503004"/>
    </source>
</evidence>
<evidence type="ECO:0000259" key="1">
    <source>
        <dbReference type="Pfam" id="PF03190"/>
    </source>
</evidence>
<dbReference type="Gene3D" id="1.50.10.10">
    <property type="match status" value="1"/>
</dbReference>
<protein>
    <submittedName>
        <fullName evidence="2">DUF255 domain-containing protein</fullName>
    </submittedName>
</protein>
<dbReference type="InterPro" id="IPR004879">
    <property type="entry name" value="Ssp411-like_TRX"/>
</dbReference>
<dbReference type="PIRSF" id="PIRSF006402">
    <property type="entry name" value="UCP006402_thioredoxin"/>
    <property type="match status" value="1"/>
</dbReference>
<dbReference type="CDD" id="cd02955">
    <property type="entry name" value="SSP411"/>
    <property type="match status" value="1"/>
</dbReference>
<sequence>MRNQQHANRLKGETSPYLLQHAHNPVDWYPWGPEALEEARRSDRPILLSIGYSACHWCHVMAHESFEDGATAEVMNRLFVNIKVDREERPDLDRIYQTVHQMLSRRGGGWPLTVCLNPHDLVPFFTGTYFPKEPRYGMPAFVSVLHQLAAFYAEHRGDLAQNGQVLREALAAMGREGHGAELPDAELLARARHALRTNFDPVHGGFGSAPKFPHTADLEFLLHSDGEGFEMLRTTLDGMARGGIYDHLGGGFARYSVDERWEIPHFEKMLYDNGPLLELYARMAAHTGDPAYAAVAIETAEWVIREMQSPEGGYYAAFDADSEGEEGRFYVWDRLQVRALLTEDEYAVFSRHYGLDETPNFEGHWHLHVAEPLEAVAGAVGKSPDQTARLLASARARLLSMRDQRVWPGRDDKVIASWNGLMIRGMTVAGRLLGRDDFEDSAARAFEFVRRTMDVDGRLMSVYKDGRARFDAYLDDHAFLLDAALERLQTHWRTDDLDWAADLADRLLERFEDAEYGGFFFTSADHEALIQRPKPWMDESMPSGNGVAIRALIRLAGLTGDLRYADAAERGLRAARRAMAQYPHAHGALMNAAREWLTPPPLVILRGQGEALAPWRMRALEACPDALVYAIPADADGLPPELAARVPGSSGPLAYVCRGRVCAPPAASLEALNDILSAC</sequence>
<gene>
    <name evidence="2" type="ORF">GNH96_05540</name>
</gene>
<dbReference type="KEGG" id="metu:GNH96_05540"/>
<dbReference type="InterPro" id="IPR012341">
    <property type="entry name" value="6hp_glycosidase-like_sf"/>
</dbReference>
<keyword evidence="3" id="KW-1185">Reference proteome</keyword>
<dbReference type="PANTHER" id="PTHR42899:SF1">
    <property type="entry name" value="SPERMATOGENESIS-ASSOCIATED PROTEIN 20"/>
    <property type="match status" value="1"/>
</dbReference>
<dbReference type="Gene3D" id="3.40.30.10">
    <property type="entry name" value="Glutaredoxin"/>
    <property type="match status" value="1"/>
</dbReference>
<dbReference type="Proteomes" id="UP000503004">
    <property type="component" value="Chromosome"/>
</dbReference>
<dbReference type="AlphaFoldDB" id="A0A858Q6Z0"/>
<organism evidence="2 3">
    <name type="scientific">Methylococcus geothermalis</name>
    <dbReference type="NCBI Taxonomy" id="2681310"/>
    <lineage>
        <taxon>Bacteria</taxon>
        <taxon>Pseudomonadati</taxon>
        <taxon>Pseudomonadota</taxon>
        <taxon>Gammaproteobacteria</taxon>
        <taxon>Methylococcales</taxon>
        <taxon>Methylococcaceae</taxon>
        <taxon>Methylococcus</taxon>
    </lineage>
</organism>
<dbReference type="InterPro" id="IPR008928">
    <property type="entry name" value="6-hairpin_glycosidase_sf"/>
</dbReference>
<accession>A0A858Q6Z0</accession>
<proteinExistence type="predicted"/>
<reference evidence="3" key="1">
    <citation type="submission" date="2019-12" db="EMBL/GenBank/DDBJ databases">
        <authorList>
            <person name="Awala S.I."/>
            <person name="Rhee S.K."/>
        </authorList>
    </citation>
    <scope>NUCLEOTIDE SEQUENCE [LARGE SCALE GENOMIC DNA]</scope>
    <source>
        <strain evidence="3">IM1</strain>
    </source>
</reference>
<dbReference type="RefSeq" id="WP_169602759.1">
    <property type="nucleotide sequence ID" value="NZ_CP046565.1"/>
</dbReference>
<dbReference type="PANTHER" id="PTHR42899">
    <property type="entry name" value="SPERMATOGENESIS-ASSOCIATED PROTEIN 20"/>
    <property type="match status" value="1"/>
</dbReference>
<dbReference type="SUPFAM" id="SSF52833">
    <property type="entry name" value="Thioredoxin-like"/>
    <property type="match status" value="1"/>
</dbReference>
<dbReference type="InterPro" id="IPR024705">
    <property type="entry name" value="Ssp411"/>
</dbReference>
<name>A0A858Q6Z0_9GAMM</name>